<keyword evidence="11 14" id="KW-0418">Kinase</keyword>
<keyword evidence="17" id="KW-0548">Nucleotidyltransferase</keyword>
<evidence type="ECO:0000256" key="13">
    <source>
        <dbReference type="ARBA" id="ARBA00023134"/>
    </source>
</evidence>
<protein>
    <recommendedName>
        <fullName evidence="14">Bifunctional adenosylcobalamin biosynthesis protein</fullName>
        <ecNumber evidence="14">2.7.1.156</ecNumber>
        <ecNumber evidence="14">2.7.7.62</ecNumber>
    </recommendedName>
</protein>
<evidence type="ECO:0000256" key="16">
    <source>
        <dbReference type="PIRSR" id="PIRSR006135-2"/>
    </source>
</evidence>
<dbReference type="GO" id="GO:0009236">
    <property type="term" value="P:cobalamin biosynthetic process"/>
    <property type="evidence" value="ECO:0007669"/>
    <property type="project" value="UniProtKB-UniRule"/>
</dbReference>
<keyword evidence="13 14" id="KW-0342">GTP-binding</keyword>
<dbReference type="InterPro" id="IPR027417">
    <property type="entry name" value="P-loop_NTPase"/>
</dbReference>
<dbReference type="Proteomes" id="UP000549617">
    <property type="component" value="Unassembled WGS sequence"/>
</dbReference>
<comment type="catalytic activity">
    <reaction evidence="1 14">
        <text>adenosylcob(III)inamide + ATP = adenosylcob(III)inamide phosphate + ADP + H(+)</text>
        <dbReference type="Rhea" id="RHEA:15769"/>
        <dbReference type="ChEBI" id="CHEBI:2480"/>
        <dbReference type="ChEBI" id="CHEBI:15378"/>
        <dbReference type="ChEBI" id="CHEBI:30616"/>
        <dbReference type="ChEBI" id="CHEBI:58502"/>
        <dbReference type="ChEBI" id="CHEBI:456216"/>
        <dbReference type="EC" id="2.7.1.156"/>
    </reaction>
</comment>
<evidence type="ECO:0000256" key="11">
    <source>
        <dbReference type="ARBA" id="ARBA00022777"/>
    </source>
</evidence>
<keyword evidence="8 14" id="KW-0169">Cobalamin biosynthesis</keyword>
<comment type="caution">
    <text evidence="17">The sequence shown here is derived from an EMBL/GenBank/DDBJ whole genome shotgun (WGS) entry which is preliminary data.</text>
</comment>
<evidence type="ECO:0000256" key="14">
    <source>
        <dbReference type="PIRNR" id="PIRNR006135"/>
    </source>
</evidence>
<name>A0A7W9AJ99_9SPHN</name>
<dbReference type="UniPathway" id="UPA00148">
    <property type="reaction ID" value="UER00236"/>
</dbReference>
<evidence type="ECO:0000256" key="4">
    <source>
        <dbReference type="ARBA" id="ARBA00003889"/>
    </source>
</evidence>
<comment type="catalytic activity">
    <reaction evidence="2 14">
        <text>adenosylcob(III)inamide phosphate + GTP + H(+) = adenosylcob(III)inamide-GDP + diphosphate</text>
        <dbReference type="Rhea" id="RHEA:22712"/>
        <dbReference type="ChEBI" id="CHEBI:15378"/>
        <dbReference type="ChEBI" id="CHEBI:33019"/>
        <dbReference type="ChEBI" id="CHEBI:37565"/>
        <dbReference type="ChEBI" id="CHEBI:58502"/>
        <dbReference type="ChEBI" id="CHEBI:60487"/>
        <dbReference type="EC" id="2.7.7.62"/>
    </reaction>
</comment>
<dbReference type="Gene3D" id="3.40.50.300">
    <property type="entry name" value="P-loop containing nucleotide triphosphate hydrolases"/>
    <property type="match status" value="1"/>
</dbReference>
<sequence>MPSPPPHILFILGGARSGKSRYAQQRAEQLEGDLVYIATAQAWDDEMTARIARHQDDRGPRWATLEAPLALAAAIDAEGRSGRALLIDCLTLWASNLIFAERDAEAETVRLLDALRGAPCPVILVSNEVGLGIVPDNALARRFRDVAGIINQAVAAAADEAVFIAAGLPIKLK</sequence>
<comment type="function">
    <text evidence="4 14">Catalyzes ATP-dependent phosphorylation of adenosylcobinamide and addition of GMP to adenosylcobinamide phosphate.</text>
</comment>
<dbReference type="PANTHER" id="PTHR34848:SF1">
    <property type="entry name" value="BIFUNCTIONAL ADENOSYLCOBALAMIN BIOSYNTHESIS PROTEIN COBU"/>
    <property type="match status" value="1"/>
</dbReference>
<dbReference type="NCBIfam" id="NF004469">
    <property type="entry name" value="PRK05800.1"/>
    <property type="match status" value="1"/>
</dbReference>
<organism evidence="17 18">
    <name type="scientific">Sphingobium boeckii</name>
    <dbReference type="NCBI Taxonomy" id="1082345"/>
    <lineage>
        <taxon>Bacteria</taxon>
        <taxon>Pseudomonadati</taxon>
        <taxon>Pseudomonadota</taxon>
        <taxon>Alphaproteobacteria</taxon>
        <taxon>Sphingomonadales</taxon>
        <taxon>Sphingomonadaceae</taxon>
        <taxon>Sphingobium</taxon>
    </lineage>
</organism>
<dbReference type="GO" id="GO:0008820">
    <property type="term" value="F:cobinamide phosphate guanylyltransferase activity"/>
    <property type="evidence" value="ECO:0007669"/>
    <property type="project" value="UniProtKB-UniRule"/>
</dbReference>
<proteinExistence type="inferred from homology"/>
<evidence type="ECO:0000256" key="5">
    <source>
        <dbReference type="ARBA" id="ARBA00004692"/>
    </source>
</evidence>
<evidence type="ECO:0000313" key="17">
    <source>
        <dbReference type="EMBL" id="MBB5686506.1"/>
    </source>
</evidence>
<evidence type="ECO:0000256" key="8">
    <source>
        <dbReference type="ARBA" id="ARBA00022573"/>
    </source>
</evidence>
<feature type="active site" description="GMP-histidine intermediate" evidence="15">
    <location>
        <position position="54"/>
    </location>
</feature>
<feature type="binding site" evidence="16">
    <location>
        <position position="66"/>
    </location>
    <ligand>
        <name>GTP</name>
        <dbReference type="ChEBI" id="CHEBI:37565"/>
    </ligand>
</feature>
<keyword evidence="10 14" id="KW-0547">Nucleotide-binding</keyword>
<dbReference type="CDD" id="cd00544">
    <property type="entry name" value="CobU"/>
    <property type="match status" value="1"/>
</dbReference>
<comment type="similarity">
    <text evidence="7 14">Belongs to the CobU/CobP family.</text>
</comment>
<evidence type="ECO:0000256" key="15">
    <source>
        <dbReference type="PIRSR" id="PIRSR006135-1"/>
    </source>
</evidence>
<keyword evidence="12 14" id="KW-0067">ATP-binding</keyword>
<dbReference type="PANTHER" id="PTHR34848">
    <property type="match status" value="1"/>
</dbReference>
<feature type="binding site" evidence="16">
    <location>
        <begin position="13"/>
        <end position="20"/>
    </location>
    <ligand>
        <name>GTP</name>
        <dbReference type="ChEBI" id="CHEBI:37565"/>
    </ligand>
</feature>
<feature type="binding site" evidence="16">
    <location>
        <position position="88"/>
    </location>
    <ligand>
        <name>GTP</name>
        <dbReference type="ChEBI" id="CHEBI:37565"/>
    </ligand>
</feature>
<feature type="binding site" evidence="16">
    <location>
        <begin position="38"/>
        <end position="40"/>
    </location>
    <ligand>
        <name>GTP</name>
        <dbReference type="ChEBI" id="CHEBI:37565"/>
    </ligand>
</feature>
<evidence type="ECO:0000256" key="3">
    <source>
        <dbReference type="ARBA" id="ARBA00001522"/>
    </source>
</evidence>
<dbReference type="EMBL" id="JACIJC010000004">
    <property type="protein sequence ID" value="MBB5686506.1"/>
    <property type="molecule type" value="Genomic_DNA"/>
</dbReference>
<comment type="pathway">
    <text evidence="5 14">Cofactor biosynthesis; adenosylcobalamin biosynthesis; adenosylcobalamin from cob(II)yrinate a,c-diamide: step 6/7.</text>
</comment>
<keyword evidence="18" id="KW-1185">Reference proteome</keyword>
<evidence type="ECO:0000256" key="2">
    <source>
        <dbReference type="ARBA" id="ARBA00000711"/>
    </source>
</evidence>
<dbReference type="EC" id="2.7.1.156" evidence="14"/>
<comment type="pathway">
    <text evidence="6 14">Cofactor biosynthesis; adenosylcobalamin biosynthesis; adenosylcobalamin from cob(II)yrinate a,c-diamide: step 5/7.</text>
</comment>
<dbReference type="AlphaFoldDB" id="A0A7W9AJ99"/>
<dbReference type="Pfam" id="PF02283">
    <property type="entry name" value="CobU"/>
    <property type="match status" value="1"/>
</dbReference>
<accession>A0A7W9AJ99</accession>
<dbReference type="InterPro" id="IPR003203">
    <property type="entry name" value="CobU/CobP"/>
</dbReference>
<dbReference type="GO" id="GO:0005524">
    <property type="term" value="F:ATP binding"/>
    <property type="evidence" value="ECO:0007669"/>
    <property type="project" value="UniProtKB-UniRule"/>
</dbReference>
<gene>
    <name evidence="17" type="ORF">FHS49_002530</name>
</gene>
<evidence type="ECO:0000256" key="10">
    <source>
        <dbReference type="ARBA" id="ARBA00022741"/>
    </source>
</evidence>
<evidence type="ECO:0000256" key="6">
    <source>
        <dbReference type="ARBA" id="ARBA00005159"/>
    </source>
</evidence>
<evidence type="ECO:0000256" key="9">
    <source>
        <dbReference type="ARBA" id="ARBA00022679"/>
    </source>
</evidence>
<dbReference type="GO" id="GO:0005525">
    <property type="term" value="F:GTP binding"/>
    <property type="evidence" value="ECO:0007669"/>
    <property type="project" value="UniProtKB-UniRule"/>
</dbReference>
<dbReference type="GO" id="GO:0043752">
    <property type="term" value="F:adenosylcobinamide kinase activity"/>
    <property type="evidence" value="ECO:0007669"/>
    <property type="project" value="UniProtKB-EC"/>
</dbReference>
<keyword evidence="9 14" id="KW-0808">Transferase</keyword>
<comment type="catalytic activity">
    <reaction evidence="3">
        <text>adenosylcob(III)inamide + GTP = adenosylcob(III)inamide phosphate + GDP + H(+)</text>
        <dbReference type="Rhea" id="RHEA:15765"/>
        <dbReference type="ChEBI" id="CHEBI:2480"/>
        <dbReference type="ChEBI" id="CHEBI:15378"/>
        <dbReference type="ChEBI" id="CHEBI:37565"/>
        <dbReference type="ChEBI" id="CHEBI:58189"/>
        <dbReference type="ChEBI" id="CHEBI:58502"/>
        <dbReference type="EC" id="2.7.1.156"/>
    </reaction>
</comment>
<evidence type="ECO:0000313" key="18">
    <source>
        <dbReference type="Proteomes" id="UP000549617"/>
    </source>
</evidence>
<evidence type="ECO:0000256" key="1">
    <source>
        <dbReference type="ARBA" id="ARBA00000312"/>
    </source>
</evidence>
<evidence type="ECO:0000256" key="7">
    <source>
        <dbReference type="ARBA" id="ARBA00007490"/>
    </source>
</evidence>
<dbReference type="RefSeq" id="WP_184019003.1">
    <property type="nucleotide sequence ID" value="NZ_JACIJC010000004.1"/>
</dbReference>
<evidence type="ECO:0000256" key="12">
    <source>
        <dbReference type="ARBA" id="ARBA00022840"/>
    </source>
</evidence>
<reference evidence="17 18" key="1">
    <citation type="submission" date="2020-08" db="EMBL/GenBank/DDBJ databases">
        <title>Genomic Encyclopedia of Type Strains, Phase IV (KMG-IV): sequencing the most valuable type-strain genomes for metagenomic binning, comparative biology and taxonomic classification.</title>
        <authorList>
            <person name="Goeker M."/>
        </authorList>
    </citation>
    <scope>NUCLEOTIDE SEQUENCE [LARGE SCALE GENOMIC DNA]</scope>
    <source>
        <strain evidence="17 18">DSM 25079</strain>
    </source>
</reference>
<dbReference type="SUPFAM" id="SSF52540">
    <property type="entry name" value="P-loop containing nucleoside triphosphate hydrolases"/>
    <property type="match status" value="1"/>
</dbReference>
<dbReference type="EC" id="2.7.7.62" evidence="14"/>
<dbReference type="PIRSF" id="PIRSF006135">
    <property type="entry name" value="CobU"/>
    <property type="match status" value="1"/>
</dbReference>